<accession>A0A2H0VIF8</accession>
<dbReference type="CDD" id="cd04301">
    <property type="entry name" value="NAT_SF"/>
    <property type="match status" value="1"/>
</dbReference>
<dbReference type="EMBL" id="PFAF01000046">
    <property type="protein sequence ID" value="PIR98887.1"/>
    <property type="molecule type" value="Genomic_DNA"/>
</dbReference>
<evidence type="ECO:0000313" key="1">
    <source>
        <dbReference type="EMBL" id="PIR98887.1"/>
    </source>
</evidence>
<sequence>MKVEKLTPGSKTILQVAQLYAQVFAEAPWNEVSQCIQDGFSGEPVGSACSCGNTRTEAYPMRETIDYIRGEISATQAIALLGVINYEAVAFSWGYVGNLATVATKKWDSPNMQDQVIEKVTTTVGDNGQIFYLSEVGVRGDQRGRGLATQLVQETQRKAKNIPWVIRTLDSSPMACILDKLRYERIIGPGLETQDLERSDRVLYVSPRNY</sequence>
<dbReference type="AlphaFoldDB" id="A0A2H0VIF8"/>
<proteinExistence type="predicted"/>
<name>A0A2H0VIF8_9BACT</name>
<dbReference type="Gene3D" id="3.40.630.30">
    <property type="match status" value="1"/>
</dbReference>
<dbReference type="SUPFAM" id="SSF55729">
    <property type="entry name" value="Acyl-CoA N-acyltransferases (Nat)"/>
    <property type="match status" value="1"/>
</dbReference>
<reference evidence="2" key="1">
    <citation type="submission" date="2017-09" db="EMBL/GenBank/DDBJ databases">
        <title>Depth-based differentiation of microbial function through sediment-hosted aquifers and enrichment of novel symbionts in the deep terrestrial subsurface.</title>
        <authorList>
            <person name="Probst A.J."/>
            <person name="Ladd B."/>
            <person name="Jarett J.K."/>
            <person name="Geller-Mcgrath D.E."/>
            <person name="Sieber C.M.K."/>
            <person name="Emerson J.B."/>
            <person name="Anantharaman K."/>
            <person name="Thomas B.C."/>
            <person name="Malmstrom R."/>
            <person name="Stieglmeier M."/>
            <person name="Klingl A."/>
            <person name="Woyke T."/>
            <person name="Ryan C.M."/>
            <person name="Banfield J.F."/>
        </authorList>
    </citation>
    <scope>NUCLEOTIDE SEQUENCE [LARGE SCALE GENOMIC DNA]</scope>
</reference>
<gene>
    <name evidence="1" type="ORF">COT87_02340</name>
</gene>
<evidence type="ECO:0000313" key="2">
    <source>
        <dbReference type="Proteomes" id="UP000230796"/>
    </source>
</evidence>
<comment type="caution">
    <text evidence="1">The sequence shown here is derived from an EMBL/GenBank/DDBJ whole genome shotgun (WGS) entry which is preliminary data.</text>
</comment>
<evidence type="ECO:0008006" key="3">
    <source>
        <dbReference type="Google" id="ProtNLM"/>
    </source>
</evidence>
<dbReference type="Proteomes" id="UP000230796">
    <property type="component" value="Unassembled WGS sequence"/>
</dbReference>
<dbReference type="InterPro" id="IPR016181">
    <property type="entry name" value="Acyl_CoA_acyltransferase"/>
</dbReference>
<organism evidence="1 2">
    <name type="scientific">Candidatus Collierbacteria bacterium CG10_big_fil_rev_8_21_14_0_10_44_9</name>
    <dbReference type="NCBI Taxonomy" id="1974535"/>
    <lineage>
        <taxon>Bacteria</taxon>
        <taxon>Candidatus Collieribacteriota</taxon>
    </lineage>
</organism>
<protein>
    <recommendedName>
        <fullName evidence="3">N-acetyltransferase domain-containing protein</fullName>
    </recommendedName>
</protein>